<gene>
    <name evidence="1" type="ORF">C7450_102490</name>
</gene>
<dbReference type="Proteomes" id="UP000248021">
    <property type="component" value="Unassembled WGS sequence"/>
</dbReference>
<proteinExistence type="predicted"/>
<dbReference type="RefSeq" id="WP_170147114.1">
    <property type="nucleotide sequence ID" value="NZ_JAHBRY010000002.1"/>
</dbReference>
<accession>A0A2V3UE92</accession>
<name>A0A2V3UE92_9HYPH</name>
<dbReference type="AlphaFoldDB" id="A0A2V3UE92"/>
<evidence type="ECO:0000313" key="2">
    <source>
        <dbReference type="Proteomes" id="UP000248021"/>
    </source>
</evidence>
<evidence type="ECO:0000313" key="1">
    <source>
        <dbReference type="EMBL" id="PXW63572.1"/>
    </source>
</evidence>
<reference evidence="1 2" key="1">
    <citation type="submission" date="2018-05" db="EMBL/GenBank/DDBJ databases">
        <title>Genomic Encyclopedia of Type Strains, Phase IV (KMG-IV): sequencing the most valuable type-strain genomes for metagenomic binning, comparative biology and taxonomic classification.</title>
        <authorList>
            <person name="Goeker M."/>
        </authorList>
    </citation>
    <scope>NUCLEOTIDE SEQUENCE [LARGE SCALE GENOMIC DNA]</scope>
    <source>
        <strain evidence="1 2">DSM 6462</strain>
    </source>
</reference>
<dbReference type="Gene3D" id="2.60.40.2240">
    <property type="entry name" value="Acyl-CoA thioester hydrolase/BAAT N-terminal domain"/>
    <property type="match status" value="1"/>
</dbReference>
<sequence>MSAPVLTVTPADGLIDLPRRIVVAGLKPDELVSITAHTRRRGVLDFLASCAKA</sequence>
<organism evidence="1 2">
    <name type="scientific">Chelatococcus asaccharovorans</name>
    <dbReference type="NCBI Taxonomy" id="28210"/>
    <lineage>
        <taxon>Bacteria</taxon>
        <taxon>Pseudomonadati</taxon>
        <taxon>Pseudomonadota</taxon>
        <taxon>Alphaproteobacteria</taxon>
        <taxon>Hyphomicrobiales</taxon>
        <taxon>Chelatococcaceae</taxon>
        <taxon>Chelatococcus</taxon>
    </lineage>
</organism>
<dbReference type="EMBL" id="QJJK01000002">
    <property type="protein sequence ID" value="PXW63572.1"/>
    <property type="molecule type" value="Genomic_DNA"/>
</dbReference>
<comment type="caution">
    <text evidence="1">The sequence shown here is derived from an EMBL/GenBank/DDBJ whole genome shotgun (WGS) entry which is preliminary data.</text>
</comment>
<keyword evidence="2" id="KW-1185">Reference proteome</keyword>
<dbReference type="InterPro" id="IPR042490">
    <property type="entry name" value="Thio_Ohase/BAAT_N"/>
</dbReference>
<protein>
    <submittedName>
        <fullName evidence="1">Uncharacterized protein</fullName>
    </submittedName>
</protein>